<evidence type="ECO:0000313" key="2">
    <source>
        <dbReference type="Proteomes" id="UP001317870"/>
    </source>
</evidence>
<reference evidence="1 2" key="1">
    <citation type="submission" date="2022-11" db="EMBL/GenBank/DDBJ databases">
        <title>Genome Sequencing of Nocardia sp. ON39_IFM12276 and assembly.</title>
        <authorList>
            <person name="Shimojima M."/>
            <person name="Toyokawa M."/>
            <person name="Uesaka K."/>
        </authorList>
    </citation>
    <scope>NUCLEOTIDE SEQUENCE [LARGE SCALE GENOMIC DNA]</scope>
    <source>
        <strain evidence="1 2">IFM 12276</strain>
    </source>
</reference>
<protein>
    <submittedName>
        <fullName evidence="1">Uncharacterized protein</fullName>
    </submittedName>
</protein>
<organism evidence="1 2">
    <name type="scientific">Nocardia sputorum</name>
    <dbReference type="NCBI Taxonomy" id="2984338"/>
    <lineage>
        <taxon>Bacteria</taxon>
        <taxon>Bacillati</taxon>
        <taxon>Actinomycetota</taxon>
        <taxon>Actinomycetes</taxon>
        <taxon>Mycobacteriales</taxon>
        <taxon>Nocardiaceae</taxon>
        <taxon>Nocardia</taxon>
    </lineage>
</organism>
<accession>A0ABN6U1D0</accession>
<gene>
    <name evidence="1" type="ORF">IFM12276_20160</name>
</gene>
<name>A0ABN6U1D0_9NOCA</name>
<dbReference type="EMBL" id="AP026978">
    <property type="protein sequence ID" value="BDT98987.1"/>
    <property type="molecule type" value="Genomic_DNA"/>
</dbReference>
<dbReference type="Proteomes" id="UP001317870">
    <property type="component" value="Chromosome"/>
</dbReference>
<proteinExistence type="predicted"/>
<keyword evidence="2" id="KW-1185">Reference proteome</keyword>
<sequence length="83" mass="8901">MVYGQFNTDTVGLTEFYRHSGMDVSNPDAPLHMNALIDLPAVIAPLPAGRSHARALPPATDCRVLRHVQDQPVDLTGRALGGP</sequence>
<evidence type="ECO:0000313" key="1">
    <source>
        <dbReference type="EMBL" id="BDT98987.1"/>
    </source>
</evidence>